<keyword evidence="6 8" id="KW-0560">Oxidoreductase</keyword>
<sequence>MDERKKILVTGARGQLGSEIKTIADKYPAFEFLFTDRETLSVTDEAAILSYFQQHQPQYCINCAAYTAVDKAEDPAERSLVEALNSEAPGYLAKACTAYGAKLIHISTDYVFDGNGTVPYKEEDPTGPVSVYGITKLEGEKKALQYTDAIIIRTAWVYSTYGKNFVKTMIRLMQERPHINVVCDQYGTPTYAADLAEAIMQIIVSKKWRSGIYHYSNEGKISWYDFAVAIKDLIHADTEIKAIPTVAYPTPAKRPAWSVLDKTKIKETYNVPIPNWSNSLQACIQKLQ</sequence>
<evidence type="ECO:0000259" key="7">
    <source>
        <dbReference type="Pfam" id="PF04321"/>
    </source>
</evidence>
<proteinExistence type="inferred from homology"/>
<feature type="domain" description="RmlD-like substrate binding" evidence="7">
    <location>
        <begin position="6"/>
        <end position="287"/>
    </location>
</feature>
<evidence type="ECO:0000256" key="1">
    <source>
        <dbReference type="ARBA" id="ARBA00004781"/>
    </source>
</evidence>
<dbReference type="EC" id="1.1.1.133" evidence="3 6"/>
<protein>
    <recommendedName>
        <fullName evidence="4 6">dTDP-4-dehydrorhamnose reductase</fullName>
        <ecNumber evidence="3 6">1.1.1.133</ecNumber>
    </recommendedName>
</protein>
<evidence type="ECO:0000256" key="5">
    <source>
        <dbReference type="ARBA" id="ARBA00048200"/>
    </source>
</evidence>
<evidence type="ECO:0000256" key="4">
    <source>
        <dbReference type="ARBA" id="ARBA00017099"/>
    </source>
</evidence>
<evidence type="ECO:0000256" key="2">
    <source>
        <dbReference type="ARBA" id="ARBA00010944"/>
    </source>
</evidence>
<dbReference type="PANTHER" id="PTHR10491:SF4">
    <property type="entry name" value="METHIONINE ADENOSYLTRANSFERASE 2 SUBUNIT BETA"/>
    <property type="match status" value="1"/>
</dbReference>
<reference evidence="8 9" key="1">
    <citation type="submission" date="2024-01" db="EMBL/GenBank/DDBJ databases">
        <title>Niabella digestum sp. nov., isolated from waste digestion system.</title>
        <authorList>
            <person name="Zhang L."/>
        </authorList>
    </citation>
    <scope>NUCLEOTIDE SEQUENCE [LARGE SCALE GENOMIC DNA]</scope>
    <source>
        <strain evidence="8 9">A18</strain>
    </source>
</reference>
<evidence type="ECO:0000256" key="6">
    <source>
        <dbReference type="RuleBase" id="RU364082"/>
    </source>
</evidence>
<comment type="similarity">
    <text evidence="2 6">Belongs to the dTDP-4-dehydrorhamnose reductase family.</text>
</comment>
<keyword evidence="6" id="KW-0521">NADP</keyword>
<dbReference type="InterPro" id="IPR029903">
    <property type="entry name" value="RmlD-like-bd"/>
</dbReference>
<dbReference type="Pfam" id="PF04321">
    <property type="entry name" value="RmlD_sub_bind"/>
    <property type="match status" value="1"/>
</dbReference>
<dbReference type="CDD" id="cd05254">
    <property type="entry name" value="dTDP_HR_like_SDR_e"/>
    <property type="match status" value="1"/>
</dbReference>
<comment type="catalytic activity">
    <reaction evidence="5">
        <text>dTDP-beta-L-rhamnose + NADP(+) = dTDP-4-dehydro-beta-L-rhamnose + NADPH + H(+)</text>
        <dbReference type="Rhea" id="RHEA:21796"/>
        <dbReference type="ChEBI" id="CHEBI:15378"/>
        <dbReference type="ChEBI" id="CHEBI:57510"/>
        <dbReference type="ChEBI" id="CHEBI:57783"/>
        <dbReference type="ChEBI" id="CHEBI:58349"/>
        <dbReference type="ChEBI" id="CHEBI:62830"/>
        <dbReference type="EC" id="1.1.1.133"/>
    </reaction>
</comment>
<comment type="pathway">
    <text evidence="1 6">Carbohydrate biosynthesis; dTDP-L-rhamnose biosynthesis.</text>
</comment>
<name>A0ABU7RGF0_9BACT</name>
<evidence type="ECO:0000313" key="9">
    <source>
        <dbReference type="Proteomes" id="UP001357452"/>
    </source>
</evidence>
<keyword evidence="9" id="KW-1185">Reference proteome</keyword>
<dbReference type="PANTHER" id="PTHR10491">
    <property type="entry name" value="DTDP-4-DEHYDRORHAMNOSE REDUCTASE"/>
    <property type="match status" value="1"/>
</dbReference>
<dbReference type="Gene3D" id="3.40.50.720">
    <property type="entry name" value="NAD(P)-binding Rossmann-like Domain"/>
    <property type="match status" value="1"/>
</dbReference>
<organism evidence="8 9">
    <name type="scientific">Niabella digestorum</name>
    <dbReference type="NCBI Taxonomy" id="3117701"/>
    <lineage>
        <taxon>Bacteria</taxon>
        <taxon>Pseudomonadati</taxon>
        <taxon>Bacteroidota</taxon>
        <taxon>Chitinophagia</taxon>
        <taxon>Chitinophagales</taxon>
        <taxon>Chitinophagaceae</taxon>
        <taxon>Niabella</taxon>
    </lineage>
</organism>
<accession>A0ABU7RGF0</accession>
<gene>
    <name evidence="8" type="primary">rfbD</name>
    <name evidence="8" type="ORF">V2H41_07350</name>
</gene>
<dbReference type="InterPro" id="IPR005913">
    <property type="entry name" value="dTDP_dehydrorham_reduct"/>
</dbReference>
<comment type="function">
    <text evidence="6">Catalyzes the reduction of dTDP-6-deoxy-L-lyxo-4-hexulose to yield dTDP-L-rhamnose.</text>
</comment>
<dbReference type="InterPro" id="IPR036291">
    <property type="entry name" value="NAD(P)-bd_dom_sf"/>
</dbReference>
<evidence type="ECO:0000313" key="8">
    <source>
        <dbReference type="EMBL" id="MEE6187084.1"/>
    </source>
</evidence>
<evidence type="ECO:0000256" key="3">
    <source>
        <dbReference type="ARBA" id="ARBA00012929"/>
    </source>
</evidence>
<dbReference type="GO" id="GO:0008831">
    <property type="term" value="F:dTDP-4-dehydrorhamnose reductase activity"/>
    <property type="evidence" value="ECO:0007669"/>
    <property type="project" value="UniProtKB-EC"/>
</dbReference>
<dbReference type="Proteomes" id="UP001357452">
    <property type="component" value="Unassembled WGS sequence"/>
</dbReference>
<dbReference type="NCBIfam" id="TIGR01214">
    <property type="entry name" value="rmlD"/>
    <property type="match status" value="1"/>
</dbReference>
<dbReference type="Gene3D" id="3.90.25.10">
    <property type="entry name" value="UDP-galactose 4-epimerase, domain 1"/>
    <property type="match status" value="1"/>
</dbReference>
<dbReference type="SUPFAM" id="SSF51735">
    <property type="entry name" value="NAD(P)-binding Rossmann-fold domains"/>
    <property type="match status" value="1"/>
</dbReference>
<dbReference type="EMBL" id="JAZGLY010000003">
    <property type="protein sequence ID" value="MEE6187084.1"/>
    <property type="molecule type" value="Genomic_DNA"/>
</dbReference>
<comment type="caution">
    <text evidence="8">The sequence shown here is derived from an EMBL/GenBank/DDBJ whole genome shotgun (WGS) entry which is preliminary data.</text>
</comment>
<dbReference type="RefSeq" id="WP_330974493.1">
    <property type="nucleotide sequence ID" value="NZ_JAZGLY010000003.1"/>
</dbReference>